<gene>
    <name evidence="1" type="ORF">UY3_00282</name>
</gene>
<organism evidence="1 2">
    <name type="scientific">Chelonia mydas</name>
    <name type="common">Green sea-turtle</name>
    <name type="synonym">Chelonia agassizi</name>
    <dbReference type="NCBI Taxonomy" id="8469"/>
    <lineage>
        <taxon>Eukaryota</taxon>
        <taxon>Metazoa</taxon>
        <taxon>Chordata</taxon>
        <taxon>Craniata</taxon>
        <taxon>Vertebrata</taxon>
        <taxon>Euteleostomi</taxon>
        <taxon>Archelosauria</taxon>
        <taxon>Testudinata</taxon>
        <taxon>Testudines</taxon>
        <taxon>Cryptodira</taxon>
        <taxon>Durocryptodira</taxon>
        <taxon>Americhelydia</taxon>
        <taxon>Chelonioidea</taxon>
        <taxon>Cheloniidae</taxon>
        <taxon>Chelonia</taxon>
    </lineage>
</organism>
<name>M7CCK5_CHEMY</name>
<sequence>MGAAGSGVGRGTYRPLLSAAPIGLERRTTASGSRDRPNLRTQQSIAYVHTKRIKSAECVLTTVASIDIRSGTLWVAIPQFPPIGILG</sequence>
<reference evidence="2" key="1">
    <citation type="journal article" date="2013" name="Nat. Genet.">
        <title>The draft genomes of soft-shell turtle and green sea turtle yield insights into the development and evolution of the turtle-specific body plan.</title>
        <authorList>
            <person name="Wang Z."/>
            <person name="Pascual-Anaya J."/>
            <person name="Zadissa A."/>
            <person name="Li W."/>
            <person name="Niimura Y."/>
            <person name="Huang Z."/>
            <person name="Li C."/>
            <person name="White S."/>
            <person name="Xiong Z."/>
            <person name="Fang D."/>
            <person name="Wang B."/>
            <person name="Ming Y."/>
            <person name="Chen Y."/>
            <person name="Zheng Y."/>
            <person name="Kuraku S."/>
            <person name="Pignatelli M."/>
            <person name="Herrero J."/>
            <person name="Beal K."/>
            <person name="Nozawa M."/>
            <person name="Li Q."/>
            <person name="Wang J."/>
            <person name="Zhang H."/>
            <person name="Yu L."/>
            <person name="Shigenobu S."/>
            <person name="Wang J."/>
            <person name="Liu J."/>
            <person name="Flicek P."/>
            <person name="Searle S."/>
            <person name="Wang J."/>
            <person name="Kuratani S."/>
            <person name="Yin Y."/>
            <person name="Aken B."/>
            <person name="Zhang G."/>
            <person name="Irie N."/>
        </authorList>
    </citation>
    <scope>NUCLEOTIDE SEQUENCE [LARGE SCALE GENOMIC DNA]</scope>
</reference>
<evidence type="ECO:0000313" key="2">
    <source>
        <dbReference type="Proteomes" id="UP000031443"/>
    </source>
</evidence>
<dbReference type="EMBL" id="KB473078">
    <property type="protein sequence ID" value="EMP42443.1"/>
    <property type="molecule type" value="Genomic_DNA"/>
</dbReference>
<proteinExistence type="predicted"/>
<protein>
    <submittedName>
        <fullName evidence="1">Uncharacterized protein</fullName>
    </submittedName>
</protein>
<dbReference type="Proteomes" id="UP000031443">
    <property type="component" value="Unassembled WGS sequence"/>
</dbReference>
<accession>M7CCK5</accession>
<evidence type="ECO:0000313" key="1">
    <source>
        <dbReference type="EMBL" id="EMP42443.1"/>
    </source>
</evidence>
<keyword evidence="2" id="KW-1185">Reference proteome</keyword>
<dbReference type="AlphaFoldDB" id="M7CCK5"/>